<comment type="caution">
    <text evidence="9">The sequence shown here is derived from an EMBL/GenBank/DDBJ whole genome shotgun (WGS) entry which is preliminary data.</text>
</comment>
<sequence length="244" mass="27535">MKTIKSFAWGFCSFVLVWWGVSWVTNNRSLPNPLETAERFWALREVILIHAGASLLRVFAALSGALLVGVPLGILIGRSQRVDRLLGPLLYFLYPIPKVAFLPVFMIFFGLGNLSKILLIFAVIVIQVIVSIRDAVTKIPPAYFQVMKNYTNQWHYVLRFVILPALMPALFASVRVSIGIALASLFFAENYNTTYGVGYLILSAWSKMDYPQMLSGILLIALMGYLLFASIDWLEKVVCRYRQS</sequence>
<dbReference type="PANTHER" id="PTHR30151:SF25">
    <property type="entry name" value="TAURINE TRANSPORT SYSTEM PERMEASE PROTEIN TAUC"/>
    <property type="match status" value="1"/>
</dbReference>
<comment type="subcellular location">
    <subcellularLocation>
        <location evidence="1 7">Cell membrane</location>
        <topology evidence="1 7">Multi-pass membrane protein</topology>
    </subcellularLocation>
</comment>
<gene>
    <name evidence="9" type="ORF">DW084_10755</name>
</gene>
<feature type="domain" description="ABC transmembrane type-1" evidence="8">
    <location>
        <begin position="51"/>
        <end position="231"/>
    </location>
</feature>
<dbReference type="Gene3D" id="1.10.3720.10">
    <property type="entry name" value="MetI-like"/>
    <property type="match status" value="1"/>
</dbReference>
<dbReference type="Pfam" id="PF00528">
    <property type="entry name" value="BPD_transp_1"/>
    <property type="match status" value="1"/>
</dbReference>
<keyword evidence="5 7" id="KW-1133">Transmembrane helix</keyword>
<protein>
    <submittedName>
        <fullName evidence="9">ABC transporter permease</fullName>
    </submittedName>
</protein>
<evidence type="ECO:0000256" key="6">
    <source>
        <dbReference type="ARBA" id="ARBA00023136"/>
    </source>
</evidence>
<dbReference type="Proteomes" id="UP000286288">
    <property type="component" value="Unassembled WGS sequence"/>
</dbReference>
<dbReference type="GO" id="GO:0055085">
    <property type="term" value="P:transmembrane transport"/>
    <property type="evidence" value="ECO:0007669"/>
    <property type="project" value="InterPro"/>
</dbReference>
<dbReference type="GO" id="GO:0005886">
    <property type="term" value="C:plasma membrane"/>
    <property type="evidence" value="ECO:0007669"/>
    <property type="project" value="UniProtKB-SubCell"/>
</dbReference>
<dbReference type="CDD" id="cd06261">
    <property type="entry name" value="TM_PBP2"/>
    <property type="match status" value="1"/>
</dbReference>
<dbReference type="PANTHER" id="PTHR30151">
    <property type="entry name" value="ALKANE SULFONATE ABC TRANSPORTER-RELATED, MEMBRANE SUBUNIT"/>
    <property type="match status" value="1"/>
</dbReference>
<evidence type="ECO:0000256" key="2">
    <source>
        <dbReference type="ARBA" id="ARBA00022448"/>
    </source>
</evidence>
<evidence type="ECO:0000259" key="8">
    <source>
        <dbReference type="PROSITE" id="PS50928"/>
    </source>
</evidence>
<evidence type="ECO:0000256" key="1">
    <source>
        <dbReference type="ARBA" id="ARBA00004651"/>
    </source>
</evidence>
<dbReference type="InterPro" id="IPR000515">
    <property type="entry name" value="MetI-like"/>
</dbReference>
<feature type="transmembrane region" description="Helical" evidence="7">
    <location>
        <begin position="117"/>
        <end position="136"/>
    </location>
</feature>
<evidence type="ECO:0000256" key="5">
    <source>
        <dbReference type="ARBA" id="ARBA00022989"/>
    </source>
</evidence>
<keyword evidence="2 7" id="KW-0813">Transport</keyword>
<proteinExistence type="inferred from homology"/>
<keyword evidence="6 7" id="KW-0472">Membrane</keyword>
<feature type="transmembrane region" description="Helical" evidence="7">
    <location>
        <begin position="213"/>
        <end position="234"/>
    </location>
</feature>
<dbReference type="EMBL" id="QRMZ01000013">
    <property type="protein sequence ID" value="RHK05986.1"/>
    <property type="molecule type" value="Genomic_DNA"/>
</dbReference>
<feature type="transmembrane region" description="Helical" evidence="7">
    <location>
        <begin position="89"/>
        <end position="111"/>
    </location>
</feature>
<dbReference type="GO" id="GO:0010438">
    <property type="term" value="P:cellular response to sulfur starvation"/>
    <property type="evidence" value="ECO:0007669"/>
    <property type="project" value="TreeGrafter"/>
</dbReference>
<feature type="transmembrane region" description="Helical" evidence="7">
    <location>
        <begin position="46"/>
        <end position="77"/>
    </location>
</feature>
<name>A0A415ERM0_ENTCA</name>
<evidence type="ECO:0000256" key="4">
    <source>
        <dbReference type="ARBA" id="ARBA00022692"/>
    </source>
</evidence>
<keyword evidence="4 7" id="KW-0812">Transmembrane</keyword>
<evidence type="ECO:0000256" key="3">
    <source>
        <dbReference type="ARBA" id="ARBA00022475"/>
    </source>
</evidence>
<comment type="similarity">
    <text evidence="7">Belongs to the binding-protein-dependent transport system permease family.</text>
</comment>
<organism evidence="9 10">
    <name type="scientific">Enterococcus casseliflavus</name>
    <name type="common">Enterococcus flavescens</name>
    <dbReference type="NCBI Taxonomy" id="37734"/>
    <lineage>
        <taxon>Bacteria</taxon>
        <taxon>Bacillati</taxon>
        <taxon>Bacillota</taxon>
        <taxon>Bacilli</taxon>
        <taxon>Lactobacillales</taxon>
        <taxon>Enterococcaceae</taxon>
        <taxon>Enterococcus</taxon>
    </lineage>
</organism>
<dbReference type="PROSITE" id="PS50928">
    <property type="entry name" value="ABC_TM1"/>
    <property type="match status" value="1"/>
</dbReference>
<dbReference type="InterPro" id="IPR035906">
    <property type="entry name" value="MetI-like_sf"/>
</dbReference>
<evidence type="ECO:0000313" key="9">
    <source>
        <dbReference type="EMBL" id="RHK05986.1"/>
    </source>
</evidence>
<evidence type="ECO:0000313" key="10">
    <source>
        <dbReference type="Proteomes" id="UP000286288"/>
    </source>
</evidence>
<feature type="transmembrane region" description="Helical" evidence="7">
    <location>
        <begin position="157"/>
        <end position="187"/>
    </location>
</feature>
<dbReference type="SUPFAM" id="SSF161098">
    <property type="entry name" value="MetI-like"/>
    <property type="match status" value="1"/>
</dbReference>
<evidence type="ECO:0000256" key="7">
    <source>
        <dbReference type="RuleBase" id="RU363032"/>
    </source>
</evidence>
<feature type="transmembrane region" description="Helical" evidence="7">
    <location>
        <begin position="7"/>
        <end position="26"/>
    </location>
</feature>
<keyword evidence="3" id="KW-1003">Cell membrane</keyword>
<dbReference type="AlphaFoldDB" id="A0A415ERM0"/>
<reference evidence="9 10" key="1">
    <citation type="submission" date="2018-08" db="EMBL/GenBank/DDBJ databases">
        <title>A genome reference for cultivated species of the human gut microbiota.</title>
        <authorList>
            <person name="Zou Y."/>
            <person name="Xue W."/>
            <person name="Luo G."/>
        </authorList>
    </citation>
    <scope>NUCLEOTIDE SEQUENCE [LARGE SCALE GENOMIC DNA]</scope>
    <source>
        <strain evidence="9 10">AF48-16</strain>
    </source>
</reference>
<accession>A0A415ERM0</accession>